<evidence type="ECO:0000256" key="6">
    <source>
        <dbReference type="ARBA" id="ARBA00023002"/>
    </source>
</evidence>
<gene>
    <name evidence="12" type="ORF">ACK2TP_09930</name>
</gene>
<dbReference type="InterPro" id="IPR036291">
    <property type="entry name" value="NAD(P)-bd_dom_sf"/>
</dbReference>
<protein>
    <recommendedName>
        <fullName evidence="9">enoyl-[acyl-carrier-protein] reductase</fullName>
        <ecNumber evidence="9">1.3.1.104</ecNumber>
    </recommendedName>
</protein>
<evidence type="ECO:0000259" key="11">
    <source>
        <dbReference type="SMART" id="SM00829"/>
    </source>
</evidence>
<dbReference type="InterPro" id="IPR051034">
    <property type="entry name" value="Mito_Enoyl-ACP_Reductase"/>
</dbReference>
<evidence type="ECO:0000256" key="7">
    <source>
        <dbReference type="ARBA" id="ARBA00023098"/>
    </source>
</evidence>
<evidence type="ECO:0000256" key="4">
    <source>
        <dbReference type="ARBA" id="ARBA00022857"/>
    </source>
</evidence>
<dbReference type="RefSeq" id="WP_263412427.1">
    <property type="nucleotide sequence ID" value="NZ_BAABBH010000001.1"/>
</dbReference>
<feature type="domain" description="Enoyl reductase (ER)" evidence="11">
    <location>
        <begin position="11"/>
        <end position="324"/>
    </location>
</feature>
<dbReference type="InterPro" id="IPR020843">
    <property type="entry name" value="ER"/>
</dbReference>
<dbReference type="InterPro" id="IPR013149">
    <property type="entry name" value="ADH-like_C"/>
</dbReference>
<dbReference type="EMBL" id="JBJYXY010000001">
    <property type="protein sequence ID" value="MFN2976082.1"/>
    <property type="molecule type" value="Genomic_DNA"/>
</dbReference>
<evidence type="ECO:0000256" key="1">
    <source>
        <dbReference type="ARBA" id="ARBA00010371"/>
    </source>
</evidence>
<comment type="caution">
    <text evidence="12">The sequence shown here is derived from an EMBL/GenBank/DDBJ whole genome shotgun (WGS) entry which is preliminary data.</text>
</comment>
<comment type="similarity">
    <text evidence="1">Belongs to the zinc-containing alcohol dehydrogenase family. Quinone oxidoreductase subfamily.</text>
</comment>
<keyword evidence="2" id="KW-0444">Lipid biosynthesis</keyword>
<keyword evidence="4" id="KW-0521">NADP</keyword>
<dbReference type="InterPro" id="IPR013154">
    <property type="entry name" value="ADH-like_N"/>
</dbReference>
<dbReference type="PANTHER" id="PTHR43981">
    <property type="entry name" value="ENOYL-[ACYL-CARRIER-PROTEIN] REDUCTASE, MITOCHONDRIAL"/>
    <property type="match status" value="1"/>
</dbReference>
<proteinExistence type="inferred from homology"/>
<accession>A0ABW9KKK1</accession>
<keyword evidence="7" id="KW-0443">Lipid metabolism</keyword>
<comment type="catalytic activity">
    <reaction evidence="10">
        <text>a 2,3-saturated acyl-[ACP] + NADP(+) = a (2E)-enoyl-[ACP] + NADPH + H(+)</text>
        <dbReference type="Rhea" id="RHEA:22564"/>
        <dbReference type="Rhea" id="RHEA-COMP:9925"/>
        <dbReference type="Rhea" id="RHEA-COMP:9926"/>
        <dbReference type="ChEBI" id="CHEBI:15378"/>
        <dbReference type="ChEBI" id="CHEBI:57783"/>
        <dbReference type="ChEBI" id="CHEBI:58349"/>
        <dbReference type="ChEBI" id="CHEBI:78784"/>
        <dbReference type="ChEBI" id="CHEBI:78785"/>
        <dbReference type="EC" id="1.3.1.104"/>
    </reaction>
</comment>
<evidence type="ECO:0000256" key="2">
    <source>
        <dbReference type="ARBA" id="ARBA00022516"/>
    </source>
</evidence>
<dbReference type="CDD" id="cd05282">
    <property type="entry name" value="ETR_like"/>
    <property type="match status" value="1"/>
</dbReference>
<dbReference type="InterPro" id="IPR011032">
    <property type="entry name" value="GroES-like_sf"/>
</dbReference>
<dbReference type="Pfam" id="PF08240">
    <property type="entry name" value="ADH_N"/>
    <property type="match status" value="1"/>
</dbReference>
<evidence type="ECO:0000256" key="8">
    <source>
        <dbReference type="ARBA" id="ARBA00023160"/>
    </source>
</evidence>
<keyword evidence="8" id="KW-0275">Fatty acid biosynthesis</keyword>
<dbReference type="SUPFAM" id="SSF51735">
    <property type="entry name" value="NAD(P)-binding Rossmann-fold domains"/>
    <property type="match status" value="1"/>
</dbReference>
<dbReference type="Proteomes" id="UP001634747">
    <property type="component" value="Unassembled WGS sequence"/>
</dbReference>
<reference evidence="12 13" key="1">
    <citation type="submission" date="2024-12" db="EMBL/GenBank/DDBJ databases">
        <authorList>
            <person name="Lee Y."/>
        </authorList>
    </citation>
    <scope>NUCLEOTIDE SEQUENCE [LARGE SCALE GENOMIC DNA]</scope>
    <source>
        <strain evidence="12 13">03SUJ4</strain>
    </source>
</reference>
<evidence type="ECO:0000256" key="5">
    <source>
        <dbReference type="ARBA" id="ARBA00022946"/>
    </source>
</evidence>
<evidence type="ECO:0000256" key="3">
    <source>
        <dbReference type="ARBA" id="ARBA00022832"/>
    </source>
</evidence>
<keyword evidence="13" id="KW-1185">Reference proteome</keyword>
<organism evidence="12 13">
    <name type="scientific">Terriglobus aquaticus</name>
    <dbReference type="NCBI Taxonomy" id="940139"/>
    <lineage>
        <taxon>Bacteria</taxon>
        <taxon>Pseudomonadati</taxon>
        <taxon>Acidobacteriota</taxon>
        <taxon>Terriglobia</taxon>
        <taxon>Terriglobales</taxon>
        <taxon>Acidobacteriaceae</taxon>
        <taxon>Terriglobus</taxon>
    </lineage>
</organism>
<keyword evidence="5" id="KW-0809">Transit peptide</keyword>
<dbReference type="SUPFAM" id="SSF50129">
    <property type="entry name" value="GroES-like"/>
    <property type="match status" value="1"/>
</dbReference>
<evidence type="ECO:0000256" key="10">
    <source>
        <dbReference type="ARBA" id="ARBA00048843"/>
    </source>
</evidence>
<keyword evidence="3" id="KW-0276">Fatty acid metabolism</keyword>
<name>A0ABW9KKK1_9BACT</name>
<dbReference type="Gene3D" id="3.90.180.10">
    <property type="entry name" value="Medium-chain alcohol dehydrogenases, catalytic domain"/>
    <property type="match status" value="1"/>
</dbReference>
<dbReference type="EC" id="1.3.1.104" evidence="9"/>
<evidence type="ECO:0000313" key="13">
    <source>
        <dbReference type="Proteomes" id="UP001634747"/>
    </source>
</evidence>
<evidence type="ECO:0000256" key="9">
    <source>
        <dbReference type="ARBA" id="ARBA00038963"/>
    </source>
</evidence>
<dbReference type="Gene3D" id="3.40.50.720">
    <property type="entry name" value="NAD(P)-binding Rossmann-like Domain"/>
    <property type="match status" value="1"/>
</dbReference>
<dbReference type="Pfam" id="PF00107">
    <property type="entry name" value="ADH_zinc_N"/>
    <property type="match status" value="1"/>
</dbReference>
<sequence length="326" mass="35473">MRRLQLTAFGDAAKVVRLDSAPAPSLAADDLLVQMESAPMNRSDFMLVEGKYGVRPEFPYNVGSEGVGRVIGTGHAASALDGKRVLILPTYEQGTWAEQTVVSSRNVVEVSESADPVQLAMIGINPATAYLLLKQYTHLMPGDWIGQTAANAAMGQYIVQLAKLAGLKTLNVVRRQEAADAVRAFGGDAVVLQGDDLKQQIEAALGSDRLSVAFDTLGGEPIGTLLQFVRDGGVGVGYGLQTGVFPKIDPVDMYFRGLSFHGFWLIRWLRNAPRAEVQWTYQHLASLVAEGKLFAQVEQTYSLEQYQEALAHAQTAERSGKILFRF</sequence>
<keyword evidence="6" id="KW-0560">Oxidoreductase</keyword>
<dbReference type="PANTHER" id="PTHR43981:SF2">
    <property type="entry name" value="ENOYL-[ACYL-CARRIER-PROTEIN] REDUCTASE, MITOCHONDRIAL"/>
    <property type="match status" value="1"/>
</dbReference>
<dbReference type="SMART" id="SM00829">
    <property type="entry name" value="PKS_ER"/>
    <property type="match status" value="1"/>
</dbReference>
<evidence type="ECO:0000313" key="12">
    <source>
        <dbReference type="EMBL" id="MFN2976082.1"/>
    </source>
</evidence>